<evidence type="ECO:0000256" key="10">
    <source>
        <dbReference type="SAM" id="Phobius"/>
    </source>
</evidence>
<evidence type="ECO:0000256" key="3">
    <source>
        <dbReference type="ARBA" id="ARBA00022617"/>
    </source>
</evidence>
<evidence type="ECO:0000256" key="8">
    <source>
        <dbReference type="PIRSR" id="PIRSR602401-1"/>
    </source>
</evidence>
<accession>A0A2U1MA45</accession>
<dbReference type="SUPFAM" id="SSF48264">
    <property type="entry name" value="Cytochrome P450"/>
    <property type="match status" value="1"/>
</dbReference>
<dbReference type="InterPro" id="IPR017972">
    <property type="entry name" value="Cyt_P450_CS"/>
</dbReference>
<dbReference type="Gene3D" id="1.10.630.10">
    <property type="entry name" value="Cytochrome P450"/>
    <property type="match status" value="1"/>
</dbReference>
<dbReference type="PANTHER" id="PTHR24301">
    <property type="entry name" value="THROMBOXANE-A SYNTHASE"/>
    <property type="match status" value="1"/>
</dbReference>
<dbReference type="InterPro" id="IPR036396">
    <property type="entry name" value="Cyt_P450_sf"/>
</dbReference>
<evidence type="ECO:0000313" key="11">
    <source>
        <dbReference type="EMBL" id="PWA58119.1"/>
    </source>
</evidence>
<dbReference type="GO" id="GO:0020037">
    <property type="term" value="F:heme binding"/>
    <property type="evidence" value="ECO:0007669"/>
    <property type="project" value="InterPro"/>
</dbReference>
<keyword evidence="10" id="KW-1133">Transmembrane helix</keyword>
<name>A0A2U1MA45_ARTAN</name>
<evidence type="ECO:0000256" key="6">
    <source>
        <dbReference type="ARBA" id="ARBA00023004"/>
    </source>
</evidence>
<evidence type="ECO:0000313" key="12">
    <source>
        <dbReference type="Proteomes" id="UP000245207"/>
    </source>
</evidence>
<dbReference type="Proteomes" id="UP000245207">
    <property type="component" value="Unassembled WGS sequence"/>
</dbReference>
<dbReference type="InterPro" id="IPR001128">
    <property type="entry name" value="Cyt_P450"/>
</dbReference>
<feature type="transmembrane region" description="Helical" evidence="10">
    <location>
        <begin position="20"/>
        <end position="42"/>
    </location>
</feature>
<dbReference type="STRING" id="35608.A0A2U1MA45"/>
<keyword evidence="10" id="KW-0812">Transmembrane</keyword>
<evidence type="ECO:0000256" key="9">
    <source>
        <dbReference type="RuleBase" id="RU000461"/>
    </source>
</evidence>
<dbReference type="GO" id="GO:0004497">
    <property type="term" value="F:monooxygenase activity"/>
    <property type="evidence" value="ECO:0007669"/>
    <property type="project" value="UniProtKB-KW"/>
</dbReference>
<keyword evidence="12" id="KW-1185">Reference proteome</keyword>
<dbReference type="Pfam" id="PF00067">
    <property type="entry name" value="p450"/>
    <property type="match status" value="1"/>
</dbReference>
<dbReference type="PRINTS" id="PR00463">
    <property type="entry name" value="EP450I"/>
</dbReference>
<keyword evidence="4 8" id="KW-0479">Metal-binding</keyword>
<protein>
    <submittedName>
        <fullName evidence="11">Cytochrome P450</fullName>
    </submittedName>
</protein>
<proteinExistence type="inferred from homology"/>
<keyword evidence="5 9" id="KW-0560">Oxidoreductase</keyword>
<dbReference type="InterPro" id="IPR002401">
    <property type="entry name" value="Cyt_P450_E_grp-I"/>
</dbReference>
<reference evidence="11 12" key="1">
    <citation type="journal article" date="2018" name="Mol. Plant">
        <title>The genome of Artemisia annua provides insight into the evolution of Asteraceae family and artemisinin biosynthesis.</title>
        <authorList>
            <person name="Shen Q."/>
            <person name="Zhang L."/>
            <person name="Liao Z."/>
            <person name="Wang S."/>
            <person name="Yan T."/>
            <person name="Shi P."/>
            <person name="Liu M."/>
            <person name="Fu X."/>
            <person name="Pan Q."/>
            <person name="Wang Y."/>
            <person name="Lv Z."/>
            <person name="Lu X."/>
            <person name="Zhang F."/>
            <person name="Jiang W."/>
            <person name="Ma Y."/>
            <person name="Chen M."/>
            <person name="Hao X."/>
            <person name="Li L."/>
            <person name="Tang Y."/>
            <person name="Lv G."/>
            <person name="Zhou Y."/>
            <person name="Sun X."/>
            <person name="Brodelius P.E."/>
            <person name="Rose J.K.C."/>
            <person name="Tang K."/>
        </authorList>
    </citation>
    <scope>NUCLEOTIDE SEQUENCE [LARGE SCALE GENOMIC DNA]</scope>
    <source>
        <strain evidence="12">cv. Huhao1</strain>
        <tissue evidence="11">Leaf</tissue>
    </source>
</reference>
<evidence type="ECO:0000256" key="2">
    <source>
        <dbReference type="ARBA" id="ARBA00010617"/>
    </source>
</evidence>
<dbReference type="GO" id="GO:0005506">
    <property type="term" value="F:iron ion binding"/>
    <property type="evidence" value="ECO:0007669"/>
    <property type="project" value="InterPro"/>
</dbReference>
<feature type="binding site" description="axial binding residue" evidence="8">
    <location>
        <position position="473"/>
    </location>
    <ligand>
        <name>heme</name>
        <dbReference type="ChEBI" id="CHEBI:30413"/>
    </ligand>
    <ligandPart>
        <name>Fe</name>
        <dbReference type="ChEBI" id="CHEBI:18248"/>
    </ligandPart>
</feature>
<comment type="caution">
    <text evidence="11">The sequence shown here is derived from an EMBL/GenBank/DDBJ whole genome shotgun (WGS) entry which is preliminary data.</text>
</comment>
<evidence type="ECO:0000256" key="1">
    <source>
        <dbReference type="ARBA" id="ARBA00001971"/>
    </source>
</evidence>
<evidence type="ECO:0000256" key="5">
    <source>
        <dbReference type="ARBA" id="ARBA00023002"/>
    </source>
</evidence>
<keyword evidence="3 8" id="KW-0349">Heme</keyword>
<organism evidence="11 12">
    <name type="scientific">Artemisia annua</name>
    <name type="common">Sweet wormwood</name>
    <dbReference type="NCBI Taxonomy" id="35608"/>
    <lineage>
        <taxon>Eukaryota</taxon>
        <taxon>Viridiplantae</taxon>
        <taxon>Streptophyta</taxon>
        <taxon>Embryophyta</taxon>
        <taxon>Tracheophyta</taxon>
        <taxon>Spermatophyta</taxon>
        <taxon>Magnoliopsida</taxon>
        <taxon>eudicotyledons</taxon>
        <taxon>Gunneridae</taxon>
        <taxon>Pentapetalae</taxon>
        <taxon>asterids</taxon>
        <taxon>campanulids</taxon>
        <taxon>Asterales</taxon>
        <taxon>Asteraceae</taxon>
        <taxon>Asteroideae</taxon>
        <taxon>Anthemideae</taxon>
        <taxon>Artemisiinae</taxon>
        <taxon>Artemisia</taxon>
    </lineage>
</organism>
<dbReference type="PANTHER" id="PTHR24301:SF2">
    <property type="entry name" value="THROMBOXANE-A SYNTHASE"/>
    <property type="match status" value="1"/>
</dbReference>
<gene>
    <name evidence="11" type="ORF">CTI12_AA401320</name>
</gene>
<evidence type="ECO:0000256" key="4">
    <source>
        <dbReference type="ARBA" id="ARBA00022723"/>
    </source>
</evidence>
<dbReference type="EMBL" id="PKPP01005986">
    <property type="protein sequence ID" value="PWA58119.1"/>
    <property type="molecule type" value="Genomic_DNA"/>
</dbReference>
<dbReference type="AlphaFoldDB" id="A0A2U1MA45"/>
<dbReference type="OrthoDB" id="1470350at2759"/>
<dbReference type="GO" id="GO:0016705">
    <property type="term" value="F:oxidoreductase activity, acting on paired donors, with incorporation or reduction of molecular oxygen"/>
    <property type="evidence" value="ECO:0007669"/>
    <property type="project" value="InterPro"/>
</dbReference>
<keyword evidence="7 9" id="KW-0503">Monooxygenase</keyword>
<comment type="similarity">
    <text evidence="2 9">Belongs to the cytochrome P450 family.</text>
</comment>
<evidence type="ECO:0000256" key="7">
    <source>
        <dbReference type="ARBA" id="ARBA00023033"/>
    </source>
</evidence>
<keyword evidence="10" id="KW-0472">Membrane</keyword>
<dbReference type="FunFam" id="1.10.630.10:FF:000182">
    <property type="entry name" value="Cytochrome P450 3A4"/>
    <property type="match status" value="1"/>
</dbReference>
<comment type="cofactor">
    <cofactor evidence="1 8">
        <name>heme</name>
        <dbReference type="ChEBI" id="CHEBI:30413"/>
    </cofactor>
</comment>
<sequence length="528" mass="60274">MNTSVLSLITDSLGLLSSPSLYSSSFFTILALVAGILGYFYAPLWDVRKVPGPPALPFIGHLHLLAQHGPDLFSVLAKRYGPVYRFHMGRQPLVIVADAELCREIGIKKFKDFRNRSIPSPILASPIHLKGFLWMRDPRWSVMRNTVLPMFQPSHLSKLVPMMQSSIETTAKYLPIEGEDVHFSELSLKMTIDVIGEAGFGVDFGLLNPHTRDHNDKEIESFIKQHMFSTTKLKMDFSGSFSTIIGLIFPILQEPFRCILSRIPYTMDWKFETTNKSLTSKLDKIVCKRMKDNRRGKKDFLSLILNARESMTDSSKFFTPDYISALTYEQLLAGSTSTSFTLSYAVYLVSRYPDVEKKLLQEIDAFGPLDQVPTAEDLESKFQYLDQVVKEVLRFYTASPLVSRETLKEVEVGGYVLPKGTWVWLALGVLAKNPKDFPEPEMFKPERFDPNCNEEKHRHPYANIPFGIGPRMCLGQKFALQEIKLALVHLYQRYVFRHSPNMENPLEFEYSVIANFKNGVKVRAIKRT</sequence>
<dbReference type="PRINTS" id="PR00385">
    <property type="entry name" value="P450"/>
</dbReference>
<keyword evidence="6 8" id="KW-0408">Iron</keyword>
<dbReference type="PROSITE" id="PS00086">
    <property type="entry name" value="CYTOCHROME_P450"/>
    <property type="match status" value="1"/>
</dbReference>